<organism evidence="1 2">
    <name type="scientific">Klebsiella huaxiensis</name>
    <dbReference type="NCBI Taxonomy" id="2153354"/>
    <lineage>
        <taxon>Bacteria</taxon>
        <taxon>Pseudomonadati</taxon>
        <taxon>Pseudomonadota</taxon>
        <taxon>Gammaproteobacteria</taxon>
        <taxon>Enterobacterales</taxon>
        <taxon>Enterobacteriaceae</taxon>
        <taxon>Klebsiella/Raoultella group</taxon>
        <taxon>Klebsiella</taxon>
    </lineage>
</organism>
<dbReference type="EMBL" id="JAPQEX020000001">
    <property type="protein sequence ID" value="MDG1642590.1"/>
    <property type="molecule type" value="Genomic_DNA"/>
</dbReference>
<evidence type="ECO:0000313" key="2">
    <source>
        <dbReference type="Proteomes" id="UP001075001"/>
    </source>
</evidence>
<accession>A0ABT6EBN9</accession>
<proteinExistence type="predicted"/>
<dbReference type="Proteomes" id="UP001075001">
    <property type="component" value="Unassembled WGS sequence"/>
</dbReference>
<comment type="caution">
    <text evidence="1">The sequence shown here is derived from an EMBL/GenBank/DDBJ whole genome shotgun (WGS) entry which is preliminary data.</text>
</comment>
<reference evidence="1" key="1">
    <citation type="submission" date="2023-03" db="EMBL/GenBank/DDBJ databases">
        <title>identification of new KPC variant in Klebsiella huaxiensis from the Hospital Sewage Samples in China.</title>
        <authorList>
            <person name="Wu Y."/>
        </authorList>
    </citation>
    <scope>NUCLEOTIDE SEQUENCE</scope>
    <source>
        <strain evidence="1">ZR-9</strain>
    </source>
</reference>
<name>A0ABT6EBN9_9ENTR</name>
<protein>
    <submittedName>
        <fullName evidence="1">Uncharacterized protein</fullName>
    </submittedName>
</protein>
<evidence type="ECO:0000313" key="1">
    <source>
        <dbReference type="EMBL" id="MDG1642590.1"/>
    </source>
</evidence>
<sequence>MNKKDVYLEIYRCSLQHIRNVSKLSLWGRFRDKSVYYESQLIHKFCFLLRGEVFNDADIDFLNWGARYYYEECDIKKSIIYNEQLRRFSILFSLVPETMKSQLTWKGPGNV</sequence>
<keyword evidence="2" id="KW-1185">Reference proteome</keyword>
<dbReference type="RefSeq" id="WP_112215224.1">
    <property type="nucleotide sequence ID" value="NZ_CABGGQ010000015.1"/>
</dbReference>
<gene>
    <name evidence="1" type="ORF">OXR69_012040</name>
</gene>